<proteinExistence type="predicted"/>
<dbReference type="AlphaFoldDB" id="A0A1R0GN73"/>
<sequence length="66" mass="7283">MESTAELVVGAERVLTPALELTILLSCNVCMENSFKCHAVLEQFAFAMGEILSIVDTHPISENIRF</sequence>
<name>A0A1R0GN73_9FUNG</name>
<dbReference type="EMBL" id="LSSL01006706">
    <property type="protein sequence ID" value="OLY78328.1"/>
    <property type="molecule type" value="Genomic_DNA"/>
</dbReference>
<evidence type="ECO:0000313" key="2">
    <source>
        <dbReference type="Proteomes" id="UP000187455"/>
    </source>
</evidence>
<accession>A0A1R0GN73</accession>
<dbReference type="Proteomes" id="UP000187455">
    <property type="component" value="Unassembled WGS sequence"/>
</dbReference>
<protein>
    <submittedName>
        <fullName evidence="1">Uncharacterized protein</fullName>
    </submittedName>
</protein>
<evidence type="ECO:0000313" key="1">
    <source>
        <dbReference type="EMBL" id="OLY78328.1"/>
    </source>
</evidence>
<comment type="caution">
    <text evidence="1">The sequence shown here is derived from an EMBL/GenBank/DDBJ whole genome shotgun (WGS) entry which is preliminary data.</text>
</comment>
<organism evidence="1 2">
    <name type="scientific">Smittium mucronatum</name>
    <dbReference type="NCBI Taxonomy" id="133383"/>
    <lineage>
        <taxon>Eukaryota</taxon>
        <taxon>Fungi</taxon>
        <taxon>Fungi incertae sedis</taxon>
        <taxon>Zoopagomycota</taxon>
        <taxon>Kickxellomycotina</taxon>
        <taxon>Harpellomycetes</taxon>
        <taxon>Harpellales</taxon>
        <taxon>Legeriomycetaceae</taxon>
        <taxon>Smittium</taxon>
    </lineage>
</organism>
<reference evidence="1 2" key="1">
    <citation type="journal article" date="2016" name="Mol. Biol. Evol.">
        <title>Genome-Wide Survey of Gut Fungi (Harpellales) Reveals the First Horizontally Transferred Ubiquitin Gene from a Mosquito Host.</title>
        <authorList>
            <person name="Wang Y."/>
            <person name="White M.M."/>
            <person name="Kvist S."/>
            <person name="Moncalvo J.M."/>
        </authorList>
    </citation>
    <scope>NUCLEOTIDE SEQUENCE [LARGE SCALE GENOMIC DNA]</scope>
    <source>
        <strain evidence="1 2">ALG-7-W6</strain>
    </source>
</reference>
<keyword evidence="2" id="KW-1185">Reference proteome</keyword>
<gene>
    <name evidence="1" type="ORF">AYI68_g7624</name>
</gene>